<accession>A0ABP5L545</accession>
<feature type="region of interest" description="Disordered" evidence="7">
    <location>
        <begin position="1"/>
        <end position="34"/>
    </location>
</feature>
<dbReference type="Proteomes" id="UP001501020">
    <property type="component" value="Unassembled WGS sequence"/>
</dbReference>
<dbReference type="PANTHER" id="PTHR44936:SF9">
    <property type="entry name" value="SENSOR PROTEIN CREC"/>
    <property type="match status" value="1"/>
</dbReference>
<evidence type="ECO:0000313" key="10">
    <source>
        <dbReference type="Proteomes" id="UP001501020"/>
    </source>
</evidence>
<reference evidence="10" key="1">
    <citation type="journal article" date="2019" name="Int. J. Syst. Evol. Microbiol.">
        <title>The Global Catalogue of Microorganisms (GCM) 10K type strain sequencing project: providing services to taxonomists for standard genome sequencing and annotation.</title>
        <authorList>
            <consortium name="The Broad Institute Genomics Platform"/>
            <consortium name="The Broad Institute Genome Sequencing Center for Infectious Disease"/>
            <person name="Wu L."/>
            <person name="Ma J."/>
        </authorList>
    </citation>
    <scope>NUCLEOTIDE SEQUENCE [LARGE SCALE GENOMIC DNA]</scope>
    <source>
        <strain evidence="10">JCM 13850</strain>
    </source>
</reference>
<evidence type="ECO:0000256" key="1">
    <source>
        <dbReference type="ARBA" id="ARBA00000085"/>
    </source>
</evidence>
<dbReference type="InterPro" id="IPR050980">
    <property type="entry name" value="2C_sensor_his_kinase"/>
</dbReference>
<dbReference type="InterPro" id="IPR036890">
    <property type="entry name" value="HATPase_C_sf"/>
</dbReference>
<keyword evidence="6" id="KW-0902">Two-component regulatory system</keyword>
<proteinExistence type="predicted"/>
<gene>
    <name evidence="9" type="ORF">GCM10009727_39810</name>
</gene>
<dbReference type="PANTHER" id="PTHR44936">
    <property type="entry name" value="SENSOR PROTEIN CREC"/>
    <property type="match status" value="1"/>
</dbReference>
<evidence type="ECO:0000259" key="8">
    <source>
        <dbReference type="SMART" id="SM00387"/>
    </source>
</evidence>
<dbReference type="SUPFAM" id="SSF55874">
    <property type="entry name" value="ATPase domain of HSP90 chaperone/DNA topoisomerase II/histidine kinase"/>
    <property type="match status" value="1"/>
</dbReference>
<feature type="compositionally biased region" description="Basic and acidic residues" evidence="7">
    <location>
        <begin position="381"/>
        <end position="390"/>
    </location>
</feature>
<evidence type="ECO:0000313" key="9">
    <source>
        <dbReference type="EMBL" id="GAA2141964.1"/>
    </source>
</evidence>
<keyword evidence="10" id="KW-1185">Reference proteome</keyword>
<organism evidence="9 10">
    <name type="scientific">Actinomadura napierensis</name>
    <dbReference type="NCBI Taxonomy" id="267854"/>
    <lineage>
        <taxon>Bacteria</taxon>
        <taxon>Bacillati</taxon>
        <taxon>Actinomycetota</taxon>
        <taxon>Actinomycetes</taxon>
        <taxon>Streptosporangiales</taxon>
        <taxon>Thermomonosporaceae</taxon>
        <taxon>Actinomadura</taxon>
    </lineage>
</organism>
<dbReference type="SMART" id="SM00387">
    <property type="entry name" value="HATPase_c"/>
    <property type="match status" value="1"/>
</dbReference>
<feature type="domain" description="Histidine kinase/HSP90-like ATPase" evidence="8">
    <location>
        <begin position="144"/>
        <end position="253"/>
    </location>
</feature>
<dbReference type="Pfam" id="PF02518">
    <property type="entry name" value="HATPase_c"/>
    <property type="match status" value="1"/>
</dbReference>
<feature type="compositionally biased region" description="Low complexity" evidence="7">
    <location>
        <begin position="286"/>
        <end position="300"/>
    </location>
</feature>
<dbReference type="InterPro" id="IPR003594">
    <property type="entry name" value="HATPase_dom"/>
</dbReference>
<feature type="region of interest" description="Disordered" evidence="7">
    <location>
        <begin position="283"/>
        <end position="390"/>
    </location>
</feature>
<evidence type="ECO:0000256" key="5">
    <source>
        <dbReference type="ARBA" id="ARBA00022777"/>
    </source>
</evidence>
<feature type="compositionally biased region" description="Basic and acidic residues" evidence="7">
    <location>
        <begin position="301"/>
        <end position="319"/>
    </location>
</feature>
<dbReference type="EC" id="2.7.13.3" evidence="2"/>
<feature type="compositionally biased region" description="Low complexity" evidence="7">
    <location>
        <begin position="333"/>
        <end position="356"/>
    </location>
</feature>
<evidence type="ECO:0000256" key="6">
    <source>
        <dbReference type="ARBA" id="ARBA00023012"/>
    </source>
</evidence>
<keyword evidence="3" id="KW-0597">Phosphoprotein</keyword>
<keyword evidence="5" id="KW-0418">Kinase</keyword>
<evidence type="ECO:0000256" key="4">
    <source>
        <dbReference type="ARBA" id="ARBA00022679"/>
    </source>
</evidence>
<keyword evidence="4" id="KW-0808">Transferase</keyword>
<comment type="catalytic activity">
    <reaction evidence="1">
        <text>ATP + protein L-histidine = ADP + protein N-phospho-L-histidine.</text>
        <dbReference type="EC" id="2.7.13.3"/>
    </reaction>
</comment>
<protein>
    <recommendedName>
        <fullName evidence="2">histidine kinase</fullName>
        <ecNumber evidence="2">2.7.13.3</ecNumber>
    </recommendedName>
</protein>
<feature type="compositionally biased region" description="Low complexity" evidence="7">
    <location>
        <begin position="1"/>
        <end position="13"/>
    </location>
</feature>
<comment type="caution">
    <text evidence="9">The sequence shown here is derived from an EMBL/GenBank/DDBJ whole genome shotgun (WGS) entry which is preliminary data.</text>
</comment>
<evidence type="ECO:0000256" key="3">
    <source>
        <dbReference type="ARBA" id="ARBA00022553"/>
    </source>
</evidence>
<dbReference type="EMBL" id="BAAAMR010000033">
    <property type="protein sequence ID" value="GAA2141964.1"/>
    <property type="molecule type" value="Genomic_DNA"/>
</dbReference>
<sequence length="390" mass="40956">MQQPPIQQPVQHPRGVPARHAEQAPVPGAAGPGRVSDADVWPELCERFCLQFLVLAEKMRPAMDLLERQEEDPDRLEALYEIDHGVTRMRRAARDLRVLAGRDGEEASGADTSLLDVVRMAESSIEQYRHVSILRVVELAVPAYAAEDLASLVAALLDNATRYSPARVTVSAHLLDNGAVMLRIEDAGIGMTPAQLDGLNAALAGPVPPMTEETSRQTGFPVVHRLARRHGIGVRLAGRTGGTVAMVTIPPSLLCEIPAGEPRAAGVAEGVPGMAHLAMAHRAERPAAPAAPARTAAAPVREPRTEPDLGGLPRRERTSLRPVASPVPPAAPEPADAPSADDSGSGSSFAADLDAFTAGTRLPTRDPAAGAGGTGATGGTDVHDREEGRQ</sequence>
<evidence type="ECO:0000256" key="2">
    <source>
        <dbReference type="ARBA" id="ARBA00012438"/>
    </source>
</evidence>
<dbReference type="Gene3D" id="3.30.565.10">
    <property type="entry name" value="Histidine kinase-like ATPase, C-terminal domain"/>
    <property type="match status" value="1"/>
</dbReference>
<evidence type="ECO:0000256" key="7">
    <source>
        <dbReference type="SAM" id="MobiDB-lite"/>
    </source>
</evidence>
<name>A0ABP5L545_9ACTN</name>